<sequence length="60" mass="7144">MAHYLFNPFYLRLDCDLSEAYIHRIFASFYMEKEADAHTNEKRSKPMTQQYIVEPKKGLG</sequence>
<comment type="caution">
    <text evidence="2">The sequence shown here is derived from an EMBL/GenBank/DDBJ whole genome shotgun (WGS) entry which is preliminary data.</text>
</comment>
<evidence type="ECO:0000313" key="2">
    <source>
        <dbReference type="EMBL" id="KIL29431.1"/>
    </source>
</evidence>
<feature type="region of interest" description="Disordered" evidence="1">
    <location>
        <begin position="38"/>
        <end position="60"/>
    </location>
</feature>
<reference evidence="2 3" key="1">
    <citation type="submission" date="2014-11" db="EMBL/GenBank/DDBJ databases">
        <title>Draft Genome Sequences of Nine Bacillus subtilis Strains that Form Spores with High Heat-Resistance.</title>
        <authorList>
            <person name="Krawcyk A.O."/>
            <person name="Berendsen E.M."/>
            <person name="de Jong A."/>
            <person name="Holsappel S."/>
            <person name="Eijlander R.T."/>
            <person name="Wells-Bennik M."/>
            <person name="Kuipers O.P."/>
        </authorList>
    </citation>
    <scope>NUCLEOTIDE SEQUENCE [LARGE SCALE GENOMIC DNA]</scope>
    <source>
        <strain evidence="2 3">B4067</strain>
    </source>
</reference>
<dbReference type="AlphaFoldDB" id="A0ABD3ZMP9"/>
<dbReference type="Proteomes" id="UP000031970">
    <property type="component" value="Unassembled WGS sequence"/>
</dbReference>
<organism evidence="2 3">
    <name type="scientific">Bacillus subtilis subsp. subtilis</name>
    <dbReference type="NCBI Taxonomy" id="135461"/>
    <lineage>
        <taxon>Bacteria</taxon>
        <taxon>Bacillati</taxon>
        <taxon>Bacillota</taxon>
        <taxon>Bacilli</taxon>
        <taxon>Bacillales</taxon>
        <taxon>Bacillaceae</taxon>
        <taxon>Bacillus</taxon>
    </lineage>
</organism>
<dbReference type="EMBL" id="JSXS01000167">
    <property type="protein sequence ID" value="KIL29431.1"/>
    <property type="molecule type" value="Genomic_DNA"/>
</dbReference>
<proteinExistence type="predicted"/>
<evidence type="ECO:0000256" key="1">
    <source>
        <dbReference type="SAM" id="MobiDB-lite"/>
    </source>
</evidence>
<name>A0ABD3ZMP9_BACIU</name>
<evidence type="ECO:0000313" key="3">
    <source>
        <dbReference type="Proteomes" id="UP000031970"/>
    </source>
</evidence>
<gene>
    <name evidence="2" type="ORF">B4067_0421</name>
</gene>
<protein>
    <submittedName>
        <fullName evidence="2">Uncharacterized protein</fullName>
    </submittedName>
</protein>
<accession>A0ABD3ZMP9</accession>